<dbReference type="Gene3D" id="3.40.50.1100">
    <property type="match status" value="2"/>
</dbReference>
<accession>A0A9P4YXL6</accession>
<dbReference type="InterPro" id="IPR001926">
    <property type="entry name" value="TrpB-like_PALP"/>
</dbReference>
<dbReference type="Pfam" id="PF00291">
    <property type="entry name" value="PALP"/>
    <property type="match status" value="1"/>
</dbReference>
<dbReference type="PANTHER" id="PTHR42937:SF1">
    <property type="entry name" value="DIAMINOPROPIONATE AMMONIA-LYASE"/>
    <property type="match status" value="1"/>
</dbReference>
<gene>
    <name evidence="2" type="ORF">GMORB2_5391</name>
</gene>
<dbReference type="SUPFAM" id="SSF53187">
    <property type="entry name" value="Zn-dependent exopeptidases"/>
    <property type="match status" value="1"/>
</dbReference>
<comment type="caution">
    <text evidence="2">The sequence shown here is derived from an EMBL/GenBank/DDBJ whole genome shotgun (WGS) entry which is preliminary data.</text>
</comment>
<dbReference type="AlphaFoldDB" id="A0A9P4YXL6"/>
<name>A0A9P4YXL6_9HYPO</name>
<dbReference type="CDD" id="cd00640">
    <property type="entry name" value="Trp-synth-beta_II"/>
    <property type="match status" value="1"/>
</dbReference>
<evidence type="ECO:0000313" key="2">
    <source>
        <dbReference type="EMBL" id="KAF4124725.1"/>
    </source>
</evidence>
<dbReference type="RefSeq" id="XP_035323377.1">
    <property type="nucleotide sequence ID" value="XM_035467365.1"/>
</dbReference>
<dbReference type="SUPFAM" id="SSF53686">
    <property type="entry name" value="Tryptophan synthase beta subunit-like PLP-dependent enzymes"/>
    <property type="match status" value="1"/>
</dbReference>
<proteinExistence type="predicted"/>
<organism evidence="2 3">
    <name type="scientific">Geosmithia morbida</name>
    <dbReference type="NCBI Taxonomy" id="1094350"/>
    <lineage>
        <taxon>Eukaryota</taxon>
        <taxon>Fungi</taxon>
        <taxon>Dikarya</taxon>
        <taxon>Ascomycota</taxon>
        <taxon>Pezizomycotina</taxon>
        <taxon>Sordariomycetes</taxon>
        <taxon>Hypocreomycetidae</taxon>
        <taxon>Hypocreales</taxon>
        <taxon>Bionectriaceae</taxon>
        <taxon>Geosmithia</taxon>
    </lineage>
</organism>
<dbReference type="PANTHER" id="PTHR42937">
    <property type="match status" value="1"/>
</dbReference>
<protein>
    <submittedName>
        <fullName evidence="2">Threonine dehydratase</fullName>
    </submittedName>
</protein>
<evidence type="ECO:0000313" key="3">
    <source>
        <dbReference type="Proteomes" id="UP000749293"/>
    </source>
</evidence>
<reference evidence="2" key="1">
    <citation type="submission" date="2020-03" db="EMBL/GenBank/DDBJ databases">
        <title>Site-based positive gene gene selection in Geosmithia morbida across the United States reveals a broad range of putative effectors and factors for local host and environmental adapation.</title>
        <authorList>
            <person name="Onufrak A."/>
            <person name="Murdoch R.W."/>
            <person name="Gazis R."/>
            <person name="Huff M."/>
            <person name="Staton M."/>
            <person name="Klingeman W."/>
            <person name="Hadziabdic D."/>
        </authorList>
    </citation>
    <scope>NUCLEOTIDE SEQUENCE</scope>
    <source>
        <strain evidence="2">1262</strain>
    </source>
</reference>
<dbReference type="OrthoDB" id="10059875at2759"/>
<evidence type="ECO:0000259" key="1">
    <source>
        <dbReference type="Pfam" id="PF00291"/>
    </source>
</evidence>
<dbReference type="Gene3D" id="3.40.630.10">
    <property type="entry name" value="Zn peptidases"/>
    <property type="match status" value="1"/>
</dbReference>
<dbReference type="Proteomes" id="UP000749293">
    <property type="component" value="Unassembled WGS sequence"/>
</dbReference>
<dbReference type="GeneID" id="55971619"/>
<dbReference type="NCBIfam" id="NF006058">
    <property type="entry name" value="PRK08206.1"/>
    <property type="match status" value="1"/>
</dbReference>
<dbReference type="InterPro" id="IPR036052">
    <property type="entry name" value="TrpB-like_PALP_sf"/>
</dbReference>
<dbReference type="EMBL" id="JAANYQ010000004">
    <property type="protein sequence ID" value="KAF4124725.1"/>
    <property type="molecule type" value="Genomic_DNA"/>
</dbReference>
<keyword evidence="3" id="KW-1185">Reference proteome</keyword>
<sequence length="505" mass="53493">MSSRRRQVHFNPSAASWITTSAPSAHIFQFHRRLPRYEPTPLISLPDAAREIGVGQIHVKSEADRLGLPSFKILGASWATFRSLAEKLSLPLDSRIETVRDAAAAAAASSSSGSEFRVYCATEGNHGRAVARMASILGVAAEVHVPGHAHPVTVELIRSEGATVVVSRGNYDDAVLEATEASAKNESGILVQDYAYGDYLQIPQWIVDGYLTMMWETDEQLGGMRADLVVAPVGVGSFAQAVVSYFKQQAKASSVLAVEPDTAACLWKSLEKGKLTSVPTTSTIMAGLNCGAPSVIAWDVLKSGVDASLTVSDYEAHQAALYLQAQGVAAGPCGSSTLAALRRLTAADKSALGLGEESTVVIFCTEGARQYDAPHDVSSDDPAILTRTLVQIDSTSPSLGSVPGSGETRMAEYVSAWLEHRHLETHWVEPTEGQPSVVKVARGTGEGKSHMFDGFIDTVTLQGYDGDPLDGKVVHGRHHSRGAADVKAGLAAMMGALSSAETLNL</sequence>
<feature type="domain" description="Tryptophan synthase beta chain-like PALP" evidence="1">
    <location>
        <begin position="37"/>
        <end position="364"/>
    </location>
</feature>